<keyword evidence="2" id="KW-1185">Reference proteome</keyword>
<evidence type="ECO:0000313" key="1">
    <source>
        <dbReference type="EMBL" id="KAG5444609.1"/>
    </source>
</evidence>
<dbReference type="EMBL" id="NIRI02000056">
    <property type="protein sequence ID" value="KAG5444609.1"/>
    <property type="molecule type" value="Genomic_DNA"/>
</dbReference>
<dbReference type="AlphaFoldDB" id="A0A8T1M6M0"/>
<sequence length="104" mass="11800">MRMYAKIVWRRLSHFGKCSSGRKEDDTRPENSTGSIGSEVNEFLVSNSSVFNPSMVFLGRSLPDSLPLQSSNSNLLTRLFLALHRFQEFGNVFLSSRILRTSKN</sequence>
<name>A0A8T1M6M0_CLOSI</name>
<gene>
    <name evidence="1" type="ORF">CSKR_203049</name>
</gene>
<organism evidence="1 2">
    <name type="scientific">Clonorchis sinensis</name>
    <name type="common">Chinese liver fluke</name>
    <dbReference type="NCBI Taxonomy" id="79923"/>
    <lineage>
        <taxon>Eukaryota</taxon>
        <taxon>Metazoa</taxon>
        <taxon>Spiralia</taxon>
        <taxon>Lophotrochozoa</taxon>
        <taxon>Platyhelminthes</taxon>
        <taxon>Trematoda</taxon>
        <taxon>Digenea</taxon>
        <taxon>Opisthorchiida</taxon>
        <taxon>Opisthorchiata</taxon>
        <taxon>Opisthorchiidae</taxon>
        <taxon>Clonorchis</taxon>
    </lineage>
</organism>
<accession>A0A8T1M6M0</accession>
<dbReference type="Proteomes" id="UP000286415">
    <property type="component" value="Unassembled WGS sequence"/>
</dbReference>
<protein>
    <submittedName>
        <fullName evidence="1">Uncharacterized protein</fullName>
    </submittedName>
</protein>
<comment type="caution">
    <text evidence="1">The sequence shown here is derived from an EMBL/GenBank/DDBJ whole genome shotgun (WGS) entry which is preliminary data.</text>
</comment>
<reference evidence="1 2" key="2">
    <citation type="journal article" date="2021" name="Genomics">
        <title>High-quality reference genome for Clonorchis sinensis.</title>
        <authorList>
            <person name="Young N.D."/>
            <person name="Stroehlein A.J."/>
            <person name="Kinkar L."/>
            <person name="Wang T."/>
            <person name="Sohn W.M."/>
            <person name="Chang B.C.H."/>
            <person name="Kaur P."/>
            <person name="Weisz D."/>
            <person name="Dudchenko O."/>
            <person name="Aiden E.L."/>
            <person name="Korhonen P.K."/>
            <person name="Gasser R.B."/>
        </authorList>
    </citation>
    <scope>NUCLEOTIDE SEQUENCE [LARGE SCALE GENOMIC DNA]</scope>
    <source>
        <strain evidence="1">Cs-k2</strain>
    </source>
</reference>
<reference evidence="1 2" key="1">
    <citation type="journal article" date="2018" name="Biotechnol. Adv.">
        <title>Improved genomic resources and new bioinformatic workflow for the carcinogenic parasite Clonorchis sinensis: Biotechnological implications.</title>
        <authorList>
            <person name="Wang D."/>
            <person name="Korhonen P.K."/>
            <person name="Gasser R.B."/>
            <person name="Young N.D."/>
        </authorList>
    </citation>
    <scope>NUCLEOTIDE SEQUENCE [LARGE SCALE GENOMIC DNA]</scope>
    <source>
        <strain evidence="1">Cs-k2</strain>
    </source>
</reference>
<proteinExistence type="predicted"/>
<evidence type="ECO:0000313" key="2">
    <source>
        <dbReference type="Proteomes" id="UP000286415"/>
    </source>
</evidence>